<proteinExistence type="predicted"/>
<reference evidence="1" key="1">
    <citation type="journal article" date="2022" name="IScience">
        <title>Evolution of zygomycete secretomes and the origins of terrestrial fungal ecologies.</title>
        <authorList>
            <person name="Chang Y."/>
            <person name="Wang Y."/>
            <person name="Mondo S."/>
            <person name="Ahrendt S."/>
            <person name="Andreopoulos W."/>
            <person name="Barry K."/>
            <person name="Beard J."/>
            <person name="Benny G.L."/>
            <person name="Blankenship S."/>
            <person name="Bonito G."/>
            <person name="Cuomo C."/>
            <person name="Desiro A."/>
            <person name="Gervers K.A."/>
            <person name="Hundley H."/>
            <person name="Kuo A."/>
            <person name="LaButti K."/>
            <person name="Lang B.F."/>
            <person name="Lipzen A."/>
            <person name="O'Donnell K."/>
            <person name="Pangilinan J."/>
            <person name="Reynolds N."/>
            <person name="Sandor L."/>
            <person name="Smith M.E."/>
            <person name="Tsang A."/>
            <person name="Grigoriev I.V."/>
            <person name="Stajich J.E."/>
            <person name="Spatafora J.W."/>
        </authorList>
    </citation>
    <scope>NUCLEOTIDE SEQUENCE</scope>
    <source>
        <strain evidence="1">RSA 2281</strain>
    </source>
</reference>
<reference evidence="1" key="2">
    <citation type="submission" date="2023-02" db="EMBL/GenBank/DDBJ databases">
        <authorList>
            <consortium name="DOE Joint Genome Institute"/>
            <person name="Mondo S.J."/>
            <person name="Chang Y."/>
            <person name="Wang Y."/>
            <person name="Ahrendt S."/>
            <person name="Andreopoulos W."/>
            <person name="Barry K."/>
            <person name="Beard J."/>
            <person name="Benny G.L."/>
            <person name="Blankenship S."/>
            <person name="Bonito G."/>
            <person name="Cuomo C."/>
            <person name="Desiro A."/>
            <person name="Gervers K.A."/>
            <person name="Hundley H."/>
            <person name="Kuo A."/>
            <person name="LaButti K."/>
            <person name="Lang B.F."/>
            <person name="Lipzen A."/>
            <person name="O'Donnell K."/>
            <person name="Pangilinan J."/>
            <person name="Reynolds N."/>
            <person name="Sandor L."/>
            <person name="Smith M.W."/>
            <person name="Tsang A."/>
            <person name="Grigoriev I.V."/>
            <person name="Stajich J.E."/>
            <person name="Spatafora J.W."/>
        </authorList>
    </citation>
    <scope>NUCLEOTIDE SEQUENCE</scope>
    <source>
        <strain evidence="1">RSA 2281</strain>
    </source>
</reference>
<dbReference type="AlphaFoldDB" id="A0AAD5P7I9"/>
<evidence type="ECO:0000313" key="2">
    <source>
        <dbReference type="Proteomes" id="UP001209540"/>
    </source>
</evidence>
<accession>A0AAD5P7I9</accession>
<dbReference type="EMBL" id="JAIXMP010000051">
    <property type="protein sequence ID" value="KAI9245509.1"/>
    <property type="molecule type" value="Genomic_DNA"/>
</dbReference>
<gene>
    <name evidence="1" type="ORF">BDA99DRAFT_543606</name>
</gene>
<evidence type="ECO:0000313" key="1">
    <source>
        <dbReference type="EMBL" id="KAI9245509.1"/>
    </source>
</evidence>
<keyword evidence="2" id="KW-1185">Reference proteome</keyword>
<sequence length="121" mass="14210">MRIQCRKLFVPKMDYKNEVANNRFHMYQSSKYDLLNPRHIFDCSAVHSMIINLADKRLNKESTEDEMIKIKLMDCPSGMVCRIRRLDEYEMPQSISLYCPVLELMMLKAKMVAENSVLALS</sequence>
<organism evidence="1 2">
    <name type="scientific">Phascolomyces articulosus</name>
    <dbReference type="NCBI Taxonomy" id="60185"/>
    <lineage>
        <taxon>Eukaryota</taxon>
        <taxon>Fungi</taxon>
        <taxon>Fungi incertae sedis</taxon>
        <taxon>Mucoromycota</taxon>
        <taxon>Mucoromycotina</taxon>
        <taxon>Mucoromycetes</taxon>
        <taxon>Mucorales</taxon>
        <taxon>Lichtheimiaceae</taxon>
        <taxon>Phascolomyces</taxon>
    </lineage>
</organism>
<name>A0AAD5P7I9_9FUNG</name>
<dbReference type="Proteomes" id="UP001209540">
    <property type="component" value="Unassembled WGS sequence"/>
</dbReference>
<comment type="caution">
    <text evidence="1">The sequence shown here is derived from an EMBL/GenBank/DDBJ whole genome shotgun (WGS) entry which is preliminary data.</text>
</comment>
<protein>
    <submittedName>
        <fullName evidence="1">Uncharacterized protein</fullName>
    </submittedName>
</protein>